<feature type="compositionally biased region" description="Gly residues" evidence="1">
    <location>
        <begin position="160"/>
        <end position="169"/>
    </location>
</feature>
<reference evidence="2" key="1">
    <citation type="submission" date="2021-06" db="EMBL/GenBank/DDBJ databases">
        <authorList>
            <person name="Kallberg Y."/>
            <person name="Tangrot J."/>
            <person name="Rosling A."/>
        </authorList>
    </citation>
    <scope>NUCLEOTIDE SEQUENCE</scope>
    <source>
        <strain evidence="2">BR232B</strain>
    </source>
</reference>
<organism evidence="2 3">
    <name type="scientific">Paraglomus brasilianum</name>
    <dbReference type="NCBI Taxonomy" id="144538"/>
    <lineage>
        <taxon>Eukaryota</taxon>
        <taxon>Fungi</taxon>
        <taxon>Fungi incertae sedis</taxon>
        <taxon>Mucoromycota</taxon>
        <taxon>Glomeromycotina</taxon>
        <taxon>Glomeromycetes</taxon>
        <taxon>Paraglomerales</taxon>
        <taxon>Paraglomeraceae</taxon>
        <taxon>Paraglomus</taxon>
    </lineage>
</organism>
<protein>
    <submittedName>
        <fullName evidence="2">7107_t:CDS:1</fullName>
    </submittedName>
</protein>
<dbReference type="AlphaFoldDB" id="A0A9N9CBR2"/>
<feature type="region of interest" description="Disordered" evidence="1">
    <location>
        <begin position="98"/>
        <end position="183"/>
    </location>
</feature>
<dbReference type="OrthoDB" id="2449242at2759"/>
<dbReference type="EMBL" id="CAJVPI010001080">
    <property type="protein sequence ID" value="CAG8593302.1"/>
    <property type="molecule type" value="Genomic_DNA"/>
</dbReference>
<feature type="compositionally biased region" description="Basic and acidic residues" evidence="1">
    <location>
        <begin position="140"/>
        <end position="149"/>
    </location>
</feature>
<comment type="caution">
    <text evidence="2">The sequence shown here is derived from an EMBL/GenBank/DDBJ whole genome shotgun (WGS) entry which is preliminary data.</text>
</comment>
<evidence type="ECO:0000313" key="3">
    <source>
        <dbReference type="Proteomes" id="UP000789739"/>
    </source>
</evidence>
<name>A0A9N9CBR2_9GLOM</name>
<evidence type="ECO:0000256" key="1">
    <source>
        <dbReference type="SAM" id="MobiDB-lite"/>
    </source>
</evidence>
<proteinExistence type="predicted"/>
<gene>
    <name evidence="2" type="ORF">PBRASI_LOCUS7240</name>
</gene>
<keyword evidence="3" id="KW-1185">Reference proteome</keyword>
<sequence length="183" mass="20247">MNDDAAFDSEFKVKEDALNKKRSDASLSRAAIMKDEDKKNLTLEMIKGYFDEYVKHLELEDTEKNDLAEIEKAIAEPDKYKDAPQTPVVSEADLKAAFGNIDEDSDNKSSTKTAMKDKVKNKDTDDEERLDMTNYGATEKNGEPDEKGSGHKYYKIKGESNGGNGGNGGDTKEEGVLAHLKAN</sequence>
<evidence type="ECO:0000313" key="2">
    <source>
        <dbReference type="EMBL" id="CAG8593302.1"/>
    </source>
</evidence>
<accession>A0A9N9CBR2</accession>
<feature type="compositionally biased region" description="Basic and acidic residues" evidence="1">
    <location>
        <begin position="106"/>
        <end position="123"/>
    </location>
</feature>
<dbReference type="Proteomes" id="UP000789739">
    <property type="component" value="Unassembled WGS sequence"/>
</dbReference>